<keyword evidence="2" id="KW-1185">Reference proteome</keyword>
<accession>A0A1G5F450</accession>
<protein>
    <submittedName>
        <fullName evidence="1">Uncharacterized protein</fullName>
    </submittedName>
</protein>
<sequence length="151" mass="16510">MKHITLIKQTLINAALMLIILSTVVPPTSASPLDLLFGRAAVPGSELHALGTAAISQNHGDATYFTNGKGRVLEVRARTTEKGILRVSVNRVYIPRNYNGSAKSETIYDRLSQLATEKNAIRAGSYTMIDETTGWRAYLYGKQITKALDSE</sequence>
<evidence type="ECO:0000313" key="1">
    <source>
        <dbReference type="EMBL" id="SCY34056.1"/>
    </source>
</evidence>
<dbReference type="AlphaFoldDB" id="A0A1G5F450"/>
<reference evidence="1 2" key="1">
    <citation type="submission" date="2016-10" db="EMBL/GenBank/DDBJ databases">
        <authorList>
            <person name="de Groot N.N."/>
        </authorList>
    </citation>
    <scope>NUCLEOTIDE SEQUENCE [LARGE SCALE GENOMIC DNA]</scope>
    <source>
        <strain evidence="1 2">AA1</strain>
    </source>
</reference>
<gene>
    <name evidence="1" type="ORF">SAMN05216233_107129</name>
</gene>
<evidence type="ECO:0000313" key="2">
    <source>
        <dbReference type="Proteomes" id="UP000198870"/>
    </source>
</evidence>
<dbReference type="EMBL" id="FMUX01000007">
    <property type="protein sequence ID" value="SCY34056.1"/>
    <property type="molecule type" value="Genomic_DNA"/>
</dbReference>
<organism evidence="1 2">
    <name type="scientific">Desulfoluna spongiiphila</name>
    <dbReference type="NCBI Taxonomy" id="419481"/>
    <lineage>
        <taxon>Bacteria</taxon>
        <taxon>Pseudomonadati</taxon>
        <taxon>Thermodesulfobacteriota</taxon>
        <taxon>Desulfobacteria</taxon>
        <taxon>Desulfobacterales</taxon>
        <taxon>Desulfolunaceae</taxon>
        <taxon>Desulfoluna</taxon>
    </lineage>
</organism>
<proteinExistence type="predicted"/>
<dbReference type="RefSeq" id="WP_092210775.1">
    <property type="nucleotide sequence ID" value="NZ_FMUX01000007.1"/>
</dbReference>
<dbReference type="Proteomes" id="UP000198870">
    <property type="component" value="Unassembled WGS sequence"/>
</dbReference>
<name>A0A1G5F450_9BACT</name>